<dbReference type="Proteomes" id="UP000029120">
    <property type="component" value="Unassembled WGS sequence"/>
</dbReference>
<organism evidence="1 2">
    <name type="scientific">Arabis alpina</name>
    <name type="common">Alpine rock-cress</name>
    <dbReference type="NCBI Taxonomy" id="50452"/>
    <lineage>
        <taxon>Eukaryota</taxon>
        <taxon>Viridiplantae</taxon>
        <taxon>Streptophyta</taxon>
        <taxon>Embryophyta</taxon>
        <taxon>Tracheophyta</taxon>
        <taxon>Spermatophyta</taxon>
        <taxon>Magnoliopsida</taxon>
        <taxon>eudicotyledons</taxon>
        <taxon>Gunneridae</taxon>
        <taxon>Pentapetalae</taxon>
        <taxon>rosids</taxon>
        <taxon>malvids</taxon>
        <taxon>Brassicales</taxon>
        <taxon>Brassicaceae</taxon>
        <taxon>Arabideae</taxon>
        <taxon>Arabis</taxon>
    </lineage>
</organism>
<sequence length="106" mass="12259">MQIVGQPTTSRWTCMAEPPPYLVLRPLEWVSLRGCPSRAITILISRQGNFTSSFSINYSYMRFLWIDCGFLEWSLFAVHRFSVLRGLLFKIELLNYSSHIAGSKRP</sequence>
<accession>A0A087G1M0</accession>
<dbReference type="EMBL" id="KL975476">
    <property type="protein sequence ID" value="KFK23772.1"/>
    <property type="molecule type" value="Genomic_DNA"/>
</dbReference>
<name>A0A087G1M0_ARAAL</name>
<reference evidence="2" key="1">
    <citation type="journal article" date="2015" name="Nat. Plants">
        <title>Genome expansion of Arabis alpina linked with retrotransposition and reduced symmetric DNA methylation.</title>
        <authorList>
            <person name="Willing E.M."/>
            <person name="Rawat V."/>
            <person name="Mandakova T."/>
            <person name="Maumus F."/>
            <person name="James G.V."/>
            <person name="Nordstroem K.J."/>
            <person name="Becker C."/>
            <person name="Warthmann N."/>
            <person name="Chica C."/>
            <person name="Szarzynska B."/>
            <person name="Zytnicki M."/>
            <person name="Albani M.C."/>
            <person name="Kiefer C."/>
            <person name="Bergonzi S."/>
            <person name="Castaings L."/>
            <person name="Mateos J.L."/>
            <person name="Berns M.C."/>
            <person name="Bujdoso N."/>
            <person name="Piofczyk T."/>
            <person name="de Lorenzo L."/>
            <person name="Barrero-Sicilia C."/>
            <person name="Mateos I."/>
            <person name="Piednoel M."/>
            <person name="Hagmann J."/>
            <person name="Chen-Min-Tao R."/>
            <person name="Iglesias-Fernandez R."/>
            <person name="Schuster S.C."/>
            <person name="Alonso-Blanco C."/>
            <person name="Roudier F."/>
            <person name="Carbonero P."/>
            <person name="Paz-Ares J."/>
            <person name="Davis S.J."/>
            <person name="Pecinka A."/>
            <person name="Quesneville H."/>
            <person name="Colot V."/>
            <person name="Lysak M.A."/>
            <person name="Weigel D."/>
            <person name="Coupland G."/>
            <person name="Schneeberger K."/>
        </authorList>
    </citation>
    <scope>NUCLEOTIDE SEQUENCE [LARGE SCALE GENOMIC DNA]</scope>
    <source>
        <strain evidence="2">cv. Pajares</strain>
    </source>
</reference>
<evidence type="ECO:0000313" key="1">
    <source>
        <dbReference type="EMBL" id="KFK23772.1"/>
    </source>
</evidence>
<dbReference type="Gramene" id="KFK23772">
    <property type="protein sequence ID" value="KFK23772"/>
    <property type="gene ID" value="AALP_AAs72626U000100"/>
</dbReference>
<evidence type="ECO:0000313" key="2">
    <source>
        <dbReference type="Proteomes" id="UP000029120"/>
    </source>
</evidence>
<dbReference type="AlphaFoldDB" id="A0A087G1M0"/>
<keyword evidence="2" id="KW-1185">Reference proteome</keyword>
<gene>
    <name evidence="1" type="ORF">AALP_AAs72626U000100</name>
</gene>
<proteinExistence type="predicted"/>
<protein>
    <submittedName>
        <fullName evidence="1">Uncharacterized protein</fullName>
    </submittedName>
</protein>